<dbReference type="SUPFAM" id="SSF52821">
    <property type="entry name" value="Rhodanese/Cell cycle control phosphatase"/>
    <property type="match status" value="1"/>
</dbReference>
<keyword evidence="3" id="KW-0378">Hydrolase</keyword>
<feature type="domain" description="Rhodanese" evidence="8">
    <location>
        <begin position="38"/>
        <end position="151"/>
    </location>
</feature>
<dbReference type="EC" id="3.1.3.48" evidence="2"/>
<dbReference type="SUPFAM" id="SSF52799">
    <property type="entry name" value="(Phosphotyrosine protein) phosphatases II"/>
    <property type="match status" value="1"/>
</dbReference>
<dbReference type="InterPro" id="IPR029021">
    <property type="entry name" value="Prot-tyrosine_phosphatase-like"/>
</dbReference>
<feature type="compositionally biased region" description="Polar residues" evidence="5">
    <location>
        <begin position="381"/>
        <end position="390"/>
    </location>
</feature>
<dbReference type="Pfam" id="PF00581">
    <property type="entry name" value="Rhodanese"/>
    <property type="match status" value="1"/>
</dbReference>
<dbReference type="PROSITE" id="PS50054">
    <property type="entry name" value="TYR_PHOSPHATASE_DUAL"/>
    <property type="match status" value="1"/>
</dbReference>
<organism evidence="9">
    <name type="scientific">Oppiella nova</name>
    <dbReference type="NCBI Taxonomy" id="334625"/>
    <lineage>
        <taxon>Eukaryota</taxon>
        <taxon>Metazoa</taxon>
        <taxon>Ecdysozoa</taxon>
        <taxon>Arthropoda</taxon>
        <taxon>Chelicerata</taxon>
        <taxon>Arachnida</taxon>
        <taxon>Acari</taxon>
        <taxon>Acariformes</taxon>
        <taxon>Sarcoptiformes</taxon>
        <taxon>Oribatida</taxon>
        <taxon>Brachypylina</taxon>
        <taxon>Oppioidea</taxon>
        <taxon>Oppiidae</taxon>
        <taxon>Oppiella</taxon>
    </lineage>
</organism>
<dbReference type="FunFam" id="3.40.250.10:FF:000020">
    <property type="entry name" value="Dual specificity protein phosphatase 8"/>
    <property type="match status" value="1"/>
</dbReference>
<evidence type="ECO:0000256" key="1">
    <source>
        <dbReference type="ARBA" id="ARBA00008601"/>
    </source>
</evidence>
<dbReference type="GO" id="GO:0017017">
    <property type="term" value="F:MAP kinase tyrosine/serine/threonine phosphatase activity"/>
    <property type="evidence" value="ECO:0007669"/>
    <property type="project" value="InterPro"/>
</dbReference>
<evidence type="ECO:0000259" key="6">
    <source>
        <dbReference type="PROSITE" id="PS50054"/>
    </source>
</evidence>
<accession>A0A7R9QTW4</accession>
<evidence type="ECO:0000259" key="8">
    <source>
        <dbReference type="PROSITE" id="PS50206"/>
    </source>
</evidence>
<dbReference type="GO" id="GO:0008330">
    <property type="term" value="F:protein tyrosine/threonine phosphatase activity"/>
    <property type="evidence" value="ECO:0007669"/>
    <property type="project" value="TreeGrafter"/>
</dbReference>
<keyword evidence="10" id="KW-1185">Reference proteome</keyword>
<dbReference type="SMART" id="SM00450">
    <property type="entry name" value="RHOD"/>
    <property type="match status" value="1"/>
</dbReference>
<dbReference type="InterPro" id="IPR036873">
    <property type="entry name" value="Rhodanese-like_dom_sf"/>
</dbReference>
<sequence>MLSLVNNWPTMEAMDSDVDSLEIDLVELHQLAEVIVNRVDNVLIIDSRSFLEYNTSHISYAVNVSCSKIVKRRLQQNKISVNELLVHSCQCQIDSSHAVIVYDQQSTDLSILSTDSFVSILLTKLSSVFKSVGLLRGGFLDFQSAYPSLIENKAAKGANTLTSLSQPCMPISNHGPTRILPFLYLGSQQDALNKDTLRDHNIQYELNVSTSCPKPEFISDSHFLRIAVNDNYNENLLPYFPKAFSFLDKVRESGGCAIVHCLAGISRSATVAISYVMRHLCMSSDDAYRYVKSKRATISPNFNFLGQLLEYEKQLIREQVLSNFSEDCSRVTSHSAPIQSSVSNPLAFASFPTVPRPRRLNFPAKKAPTLDPFTPTPPDENISSNGDQSPTASLKLVRIF</sequence>
<dbReference type="OrthoDB" id="426001at2759"/>
<gene>
    <name evidence="9" type="ORF">ONB1V03_LOCUS13275</name>
</gene>
<dbReference type="InterPro" id="IPR000340">
    <property type="entry name" value="Dual-sp_phosphatase_cat-dom"/>
</dbReference>
<evidence type="ECO:0000256" key="4">
    <source>
        <dbReference type="ARBA" id="ARBA00022912"/>
    </source>
</evidence>
<dbReference type="InterPro" id="IPR001763">
    <property type="entry name" value="Rhodanese-like_dom"/>
</dbReference>
<dbReference type="PANTHER" id="PTHR10159">
    <property type="entry name" value="DUAL SPECIFICITY PROTEIN PHOSPHATASE"/>
    <property type="match status" value="1"/>
</dbReference>
<evidence type="ECO:0000259" key="7">
    <source>
        <dbReference type="PROSITE" id="PS50056"/>
    </source>
</evidence>
<evidence type="ECO:0000256" key="5">
    <source>
        <dbReference type="SAM" id="MobiDB-lite"/>
    </source>
</evidence>
<feature type="region of interest" description="Disordered" evidence="5">
    <location>
        <begin position="359"/>
        <end position="390"/>
    </location>
</feature>
<dbReference type="GO" id="GO:0005737">
    <property type="term" value="C:cytoplasm"/>
    <property type="evidence" value="ECO:0007669"/>
    <property type="project" value="TreeGrafter"/>
</dbReference>
<feature type="domain" description="Tyrosine-protein phosphatase" evidence="6">
    <location>
        <begin position="175"/>
        <end position="317"/>
    </location>
</feature>
<evidence type="ECO:0000313" key="10">
    <source>
        <dbReference type="Proteomes" id="UP000728032"/>
    </source>
</evidence>
<evidence type="ECO:0000256" key="3">
    <source>
        <dbReference type="ARBA" id="ARBA00022801"/>
    </source>
</evidence>
<reference evidence="9" key="1">
    <citation type="submission" date="2020-11" db="EMBL/GenBank/DDBJ databases">
        <authorList>
            <person name="Tran Van P."/>
        </authorList>
    </citation>
    <scope>NUCLEOTIDE SEQUENCE</scope>
</reference>
<dbReference type="PROSITE" id="PS00383">
    <property type="entry name" value="TYR_PHOSPHATASE_1"/>
    <property type="match status" value="1"/>
</dbReference>
<dbReference type="InterPro" id="IPR016130">
    <property type="entry name" value="Tyr_Pase_AS"/>
</dbReference>
<dbReference type="InterPro" id="IPR008343">
    <property type="entry name" value="MKP"/>
</dbReference>
<evidence type="ECO:0000256" key="2">
    <source>
        <dbReference type="ARBA" id="ARBA00013064"/>
    </source>
</evidence>
<comment type="similarity">
    <text evidence="1">Belongs to the protein-tyrosine phosphatase family. Non-receptor class dual specificity subfamily.</text>
</comment>
<dbReference type="CDD" id="cd01446">
    <property type="entry name" value="DSP_MapKP"/>
    <property type="match status" value="1"/>
</dbReference>
<dbReference type="PANTHER" id="PTHR10159:SF533">
    <property type="entry name" value="TYROSINE-PROTEIN PHOSPHATASE VHP-1"/>
    <property type="match status" value="1"/>
</dbReference>
<evidence type="ECO:0000313" key="9">
    <source>
        <dbReference type="EMBL" id="CAD7656639.1"/>
    </source>
</evidence>
<dbReference type="Pfam" id="PF00782">
    <property type="entry name" value="DSPc"/>
    <property type="match status" value="1"/>
</dbReference>
<dbReference type="InterPro" id="IPR020422">
    <property type="entry name" value="TYR_PHOSPHATASE_DUAL_dom"/>
</dbReference>
<dbReference type="InterPro" id="IPR000387">
    <property type="entry name" value="Tyr_Pase_dom"/>
</dbReference>
<protein>
    <recommendedName>
        <fullName evidence="2">protein-tyrosine-phosphatase</fullName>
        <ecNumber evidence="2">3.1.3.48</ecNumber>
    </recommendedName>
</protein>
<dbReference type="SMART" id="SM00195">
    <property type="entry name" value="DSPc"/>
    <property type="match status" value="1"/>
</dbReference>
<keyword evidence="4" id="KW-0904">Protein phosphatase</keyword>
<dbReference type="EMBL" id="CAJPVJ010011487">
    <property type="protein sequence ID" value="CAG2173826.1"/>
    <property type="molecule type" value="Genomic_DNA"/>
</dbReference>
<dbReference type="GO" id="GO:0033550">
    <property type="term" value="F:MAP kinase tyrosine phosphatase activity"/>
    <property type="evidence" value="ECO:0007669"/>
    <property type="project" value="TreeGrafter"/>
</dbReference>
<dbReference type="GO" id="GO:0043409">
    <property type="term" value="P:negative regulation of MAPK cascade"/>
    <property type="evidence" value="ECO:0007669"/>
    <property type="project" value="TreeGrafter"/>
</dbReference>
<dbReference type="FunFam" id="3.90.190.10:FF:000208">
    <property type="entry name" value="Vh5 dual specificity phosphatase, putative"/>
    <property type="match status" value="1"/>
</dbReference>
<name>A0A7R9QTW4_9ACAR</name>
<dbReference type="CDD" id="cd14568">
    <property type="entry name" value="DSP_MKP_classIII"/>
    <property type="match status" value="1"/>
</dbReference>
<proteinExistence type="inferred from homology"/>
<dbReference type="PROSITE" id="PS50056">
    <property type="entry name" value="TYR_PHOSPHATASE_2"/>
    <property type="match status" value="1"/>
</dbReference>
<dbReference type="Proteomes" id="UP000728032">
    <property type="component" value="Unassembled WGS sequence"/>
</dbReference>
<dbReference type="EMBL" id="OC926312">
    <property type="protein sequence ID" value="CAD7656639.1"/>
    <property type="molecule type" value="Genomic_DNA"/>
</dbReference>
<dbReference type="Gene3D" id="3.90.190.10">
    <property type="entry name" value="Protein tyrosine phosphatase superfamily"/>
    <property type="match status" value="1"/>
</dbReference>
<dbReference type="PRINTS" id="PR01764">
    <property type="entry name" value="MAPKPHPHTASE"/>
</dbReference>
<dbReference type="Gene3D" id="3.40.250.10">
    <property type="entry name" value="Rhodanese-like domain"/>
    <property type="match status" value="1"/>
</dbReference>
<dbReference type="PROSITE" id="PS50206">
    <property type="entry name" value="RHODANESE_3"/>
    <property type="match status" value="1"/>
</dbReference>
<dbReference type="AlphaFoldDB" id="A0A7R9QTW4"/>
<feature type="domain" description="Tyrosine specific protein phosphatases" evidence="7">
    <location>
        <begin position="238"/>
        <end position="295"/>
    </location>
</feature>